<dbReference type="Gene3D" id="3.40.50.261">
    <property type="entry name" value="Succinyl-CoA synthetase domains"/>
    <property type="match status" value="2"/>
</dbReference>
<accession>A0ABP9MXG3</accession>
<dbReference type="Pfam" id="PF00549">
    <property type="entry name" value="Ligase_CoA"/>
    <property type="match status" value="1"/>
</dbReference>
<evidence type="ECO:0000259" key="1">
    <source>
        <dbReference type="Pfam" id="PF00549"/>
    </source>
</evidence>
<comment type="caution">
    <text evidence="3">The sequence shown here is derived from an EMBL/GenBank/DDBJ whole genome shotgun (WGS) entry which is preliminary data.</text>
</comment>
<evidence type="ECO:0000313" key="4">
    <source>
        <dbReference type="Proteomes" id="UP001500631"/>
    </source>
</evidence>
<dbReference type="NCBIfam" id="NF004760">
    <property type="entry name" value="PRK06091.1"/>
    <property type="match status" value="1"/>
</dbReference>
<dbReference type="PANTHER" id="PTHR11117">
    <property type="entry name" value="SUCCINYL-COA LIGASE SUBUNIT ALPHA"/>
    <property type="match status" value="1"/>
</dbReference>
<proteinExistence type="predicted"/>
<dbReference type="InterPro" id="IPR003781">
    <property type="entry name" value="CoA-bd"/>
</dbReference>
<keyword evidence="4" id="KW-1185">Reference proteome</keyword>
<feature type="domain" description="CoA-binding" evidence="2">
    <location>
        <begin position="224"/>
        <end position="317"/>
    </location>
</feature>
<protein>
    <submittedName>
        <fullName evidence="3">Acyl-CoA synthetase FdrA</fullName>
    </submittedName>
</protein>
<dbReference type="Pfam" id="PF02629">
    <property type="entry name" value="CoA_binding"/>
    <property type="match status" value="1"/>
</dbReference>
<gene>
    <name evidence="3" type="ORF">GCM10023338_23180</name>
</gene>
<dbReference type="PANTHER" id="PTHR11117:SF24">
    <property type="entry name" value="PROTEIN FDRA"/>
    <property type="match status" value="1"/>
</dbReference>
<dbReference type="InterPro" id="IPR005811">
    <property type="entry name" value="SUCC_ACL_C"/>
</dbReference>
<reference evidence="4" key="1">
    <citation type="journal article" date="2019" name="Int. J. Syst. Evol. Microbiol.">
        <title>The Global Catalogue of Microorganisms (GCM) 10K type strain sequencing project: providing services to taxonomists for standard genome sequencing and annotation.</title>
        <authorList>
            <consortium name="The Broad Institute Genomics Platform"/>
            <consortium name="The Broad Institute Genome Sequencing Center for Infectious Disease"/>
            <person name="Wu L."/>
            <person name="Ma J."/>
        </authorList>
    </citation>
    <scope>NUCLEOTIDE SEQUENCE [LARGE SCALE GENOMIC DNA]</scope>
    <source>
        <strain evidence="4">JCM 18424</strain>
    </source>
</reference>
<dbReference type="Gene3D" id="3.40.50.720">
    <property type="entry name" value="NAD(P)-binding Rossmann-like Domain"/>
    <property type="match status" value="1"/>
</dbReference>
<sequence>MLLFDCAMPHPNCDMAHLNLGTFKRGTQTMIHSFVKKGSFQDSVSLMLISRKLSEHPDVEEISVMMGTPANKDLLQATGFWSPDFDEATPNDICIAIKAETTDSSIVEVIVAALEEELANLAKNQGGSGKRIPKARRLASAVQRMPDANTVLISIAGEYAAELTDSALDRDLNVMIFSDNVTLEDEIRLKQKAADKGLIVMGPDCGTTMIAGSPLAFANIIPEGNIGVVGASGTGIQELCSQIALEGQGITHAIGLGGRDLSVDVGGISAMTALDMLANDANTKVIAFVSKPPAEEVRQKIIQRMKSINKPVVALFLGSKIDQPKDGNVYLINTIDKAARLAAELSEVEKDYETMNPVPNSKILGLYTGGTLAAETALILAEGMNAEIDSKHEKGTMLDVDGHKVVDLGDDFYTVGRPHPMIDPSSRQEEIMKLAKRPEIGVVLLDVVLGYGSMKNPAESVATAVTKLKEKRQEPINFIATVTGTNQDPQGRDNEIAILKEAGITVVNNLPEAAALAFALITPRAEAGELKPYPLLDGVKVINAGLRGFAEDLQAAQTAVVQYQWAPVAGGNKKLANILKHLK</sequence>
<feature type="domain" description="ATP-citrate synthase/succinyl-CoA ligase C-terminal" evidence="1">
    <location>
        <begin position="366"/>
        <end position="518"/>
    </location>
</feature>
<dbReference type="SUPFAM" id="SSF52210">
    <property type="entry name" value="Succinyl-CoA synthetase domains"/>
    <property type="match status" value="2"/>
</dbReference>
<name>A0ABP9MXG3_9GAMM</name>
<dbReference type="InterPro" id="IPR016102">
    <property type="entry name" value="Succinyl-CoA_synth-like"/>
</dbReference>
<evidence type="ECO:0000313" key="3">
    <source>
        <dbReference type="EMBL" id="GAA5104029.1"/>
    </source>
</evidence>
<organism evidence="3 4">
    <name type="scientific">Wohlfahrtiimonas larvae</name>
    <dbReference type="NCBI Taxonomy" id="1157986"/>
    <lineage>
        <taxon>Bacteria</taxon>
        <taxon>Pseudomonadati</taxon>
        <taxon>Pseudomonadota</taxon>
        <taxon>Gammaproteobacteria</taxon>
        <taxon>Cardiobacteriales</taxon>
        <taxon>Ignatzschineriaceae</taxon>
        <taxon>Wohlfahrtiimonas</taxon>
    </lineage>
</organism>
<dbReference type="EMBL" id="BAABKE010000010">
    <property type="protein sequence ID" value="GAA5104029.1"/>
    <property type="molecule type" value="Genomic_DNA"/>
</dbReference>
<evidence type="ECO:0000259" key="2">
    <source>
        <dbReference type="Pfam" id="PF02629"/>
    </source>
</evidence>
<dbReference type="Proteomes" id="UP001500631">
    <property type="component" value="Unassembled WGS sequence"/>
</dbReference>